<dbReference type="EMBL" id="LT629706">
    <property type="protein sequence ID" value="SDO82556.1"/>
    <property type="molecule type" value="Genomic_DNA"/>
</dbReference>
<dbReference type="InterPro" id="IPR036390">
    <property type="entry name" value="WH_DNA-bd_sf"/>
</dbReference>
<evidence type="ECO:0000256" key="1">
    <source>
        <dbReference type="ARBA" id="ARBA00009437"/>
    </source>
</evidence>
<keyword evidence="8" id="KW-1185">Reference proteome</keyword>
<dbReference type="SUPFAM" id="SSF46785">
    <property type="entry name" value="Winged helix' DNA-binding domain"/>
    <property type="match status" value="1"/>
</dbReference>
<dbReference type="Pfam" id="PF03466">
    <property type="entry name" value="LysR_substrate"/>
    <property type="match status" value="1"/>
</dbReference>
<feature type="transmembrane region" description="Helical" evidence="5">
    <location>
        <begin position="92"/>
        <end position="113"/>
    </location>
</feature>
<dbReference type="Pfam" id="PF00126">
    <property type="entry name" value="HTH_1"/>
    <property type="match status" value="1"/>
</dbReference>
<dbReference type="Gene3D" id="1.10.10.10">
    <property type="entry name" value="Winged helix-like DNA-binding domain superfamily/Winged helix DNA-binding domain"/>
    <property type="match status" value="1"/>
</dbReference>
<evidence type="ECO:0000256" key="4">
    <source>
        <dbReference type="ARBA" id="ARBA00023163"/>
    </source>
</evidence>
<sequence>MNLRTLRAFVEVVRQGGFSQAAEVVSLTQSTVSKAVRTLEEELGMPLLNRLGHRNELTAAGEMTYRHALVLLAEHANLVAEIHDLRGLKRGLLRIGLPPVGCGLLFASMFAIYRSRYPDIEIELTEYGSKKLRECLQAGEVDLAALLLPVDEGFDYQPVRNEPLIAVLPVGHPLALRQRLDFTDLADSPFILFEAGFALNAKILAACEHKGVTPKVTARSGQIDFIVDLVAAGLGVAFLPRMLARKHQHAGIALVHLDEPLTDWHIALAWRTSAHLPPAARAWLDLAEEQQLCKGHSLQTWQSAGQG</sequence>
<proteinExistence type="inferred from homology"/>
<dbReference type="RefSeq" id="WP_060549592.1">
    <property type="nucleotide sequence ID" value="NZ_JYLI01000014.1"/>
</dbReference>
<reference evidence="7 8" key="1">
    <citation type="submission" date="2016-10" db="EMBL/GenBank/DDBJ databases">
        <authorList>
            <person name="Varghese N."/>
            <person name="Submissions S."/>
        </authorList>
    </citation>
    <scope>NUCLEOTIDE SEQUENCE [LARGE SCALE GENOMIC DNA]</scope>
    <source>
        <strain evidence="7 8">BS2776</strain>
    </source>
</reference>
<dbReference type="PRINTS" id="PR00039">
    <property type="entry name" value="HTHLYSR"/>
</dbReference>
<evidence type="ECO:0000256" key="2">
    <source>
        <dbReference type="ARBA" id="ARBA00023015"/>
    </source>
</evidence>
<evidence type="ECO:0000259" key="6">
    <source>
        <dbReference type="PROSITE" id="PS50931"/>
    </source>
</evidence>
<evidence type="ECO:0000256" key="3">
    <source>
        <dbReference type="ARBA" id="ARBA00023125"/>
    </source>
</evidence>
<dbReference type="PANTHER" id="PTHR30419:SF8">
    <property type="entry name" value="NITROGEN ASSIMILATION TRANSCRIPTIONAL ACTIVATOR-RELATED"/>
    <property type="match status" value="1"/>
</dbReference>
<keyword evidence="5" id="KW-1133">Transmembrane helix</keyword>
<comment type="similarity">
    <text evidence="1">Belongs to the LysR transcriptional regulatory family.</text>
</comment>
<feature type="domain" description="HTH lysR-type" evidence="6">
    <location>
        <begin position="1"/>
        <end position="58"/>
    </location>
</feature>
<dbReference type="SUPFAM" id="SSF53850">
    <property type="entry name" value="Periplasmic binding protein-like II"/>
    <property type="match status" value="1"/>
</dbReference>
<dbReference type="InterPro" id="IPR000847">
    <property type="entry name" value="LysR_HTH_N"/>
</dbReference>
<dbReference type="PANTHER" id="PTHR30419">
    <property type="entry name" value="HTH-TYPE TRANSCRIPTIONAL REGULATOR YBHD"/>
    <property type="match status" value="1"/>
</dbReference>
<dbReference type="InterPro" id="IPR050950">
    <property type="entry name" value="HTH-type_LysR_regulators"/>
</dbReference>
<evidence type="ECO:0000313" key="8">
    <source>
        <dbReference type="Proteomes" id="UP000181903"/>
    </source>
</evidence>
<keyword evidence="4" id="KW-0804">Transcription</keyword>
<dbReference type="InterPro" id="IPR036388">
    <property type="entry name" value="WH-like_DNA-bd_sf"/>
</dbReference>
<organism evidence="7 8">
    <name type="scientific">Pseudomonas poae</name>
    <dbReference type="NCBI Taxonomy" id="200451"/>
    <lineage>
        <taxon>Bacteria</taxon>
        <taxon>Pseudomonadati</taxon>
        <taxon>Pseudomonadota</taxon>
        <taxon>Gammaproteobacteria</taxon>
        <taxon>Pseudomonadales</taxon>
        <taxon>Pseudomonadaceae</taxon>
        <taxon>Pseudomonas</taxon>
    </lineage>
</organism>
<keyword evidence="3 7" id="KW-0238">DNA-binding</keyword>
<dbReference type="Proteomes" id="UP000181903">
    <property type="component" value="Chromosome I"/>
</dbReference>
<dbReference type="CDD" id="cd08438">
    <property type="entry name" value="PBP2_CidR"/>
    <property type="match status" value="1"/>
</dbReference>
<evidence type="ECO:0000256" key="5">
    <source>
        <dbReference type="SAM" id="Phobius"/>
    </source>
</evidence>
<evidence type="ECO:0000313" key="7">
    <source>
        <dbReference type="EMBL" id="SDO82556.1"/>
    </source>
</evidence>
<accession>A0ABY0S5A3</accession>
<dbReference type="InterPro" id="IPR005119">
    <property type="entry name" value="LysR_subst-bd"/>
</dbReference>
<keyword evidence="5" id="KW-0812">Transmembrane</keyword>
<keyword evidence="5" id="KW-0472">Membrane</keyword>
<gene>
    <name evidence="7" type="ORF">SAMN04490208_5083</name>
</gene>
<dbReference type="Gene3D" id="3.40.190.290">
    <property type="match status" value="1"/>
</dbReference>
<dbReference type="PROSITE" id="PS50931">
    <property type="entry name" value="HTH_LYSR"/>
    <property type="match status" value="1"/>
</dbReference>
<protein>
    <submittedName>
        <fullName evidence="7">DNA-binding transcriptional regulator, LysR family</fullName>
    </submittedName>
</protein>
<keyword evidence="2" id="KW-0805">Transcription regulation</keyword>
<name>A0ABY0S5A3_9PSED</name>
<dbReference type="GO" id="GO:0003677">
    <property type="term" value="F:DNA binding"/>
    <property type="evidence" value="ECO:0007669"/>
    <property type="project" value="UniProtKB-KW"/>
</dbReference>